<name>A0A1G4YGY6_9ACTN</name>
<dbReference type="Pfam" id="PF00561">
    <property type="entry name" value="Abhydrolase_1"/>
    <property type="match status" value="1"/>
</dbReference>
<organism evidence="3 4">
    <name type="scientific">Klenkia marina</name>
    <dbReference type="NCBI Taxonomy" id="1960309"/>
    <lineage>
        <taxon>Bacteria</taxon>
        <taxon>Bacillati</taxon>
        <taxon>Actinomycetota</taxon>
        <taxon>Actinomycetes</taxon>
        <taxon>Geodermatophilales</taxon>
        <taxon>Geodermatophilaceae</taxon>
        <taxon>Klenkia</taxon>
    </lineage>
</organism>
<dbReference type="SUPFAM" id="SSF53474">
    <property type="entry name" value="alpha/beta-Hydrolases"/>
    <property type="match status" value="1"/>
</dbReference>
<gene>
    <name evidence="3" type="ORF">SAMN03159343_2691</name>
</gene>
<protein>
    <submittedName>
        <fullName evidence="3">Lysophospholipase, alpha-beta hydrolase superfamily</fullName>
    </submittedName>
</protein>
<feature type="domain" description="AB hydrolase-1" evidence="2">
    <location>
        <begin position="66"/>
        <end position="321"/>
    </location>
</feature>
<dbReference type="AlphaFoldDB" id="A0A1G4YGY6"/>
<dbReference type="PANTHER" id="PTHR46438:SF11">
    <property type="entry name" value="LIPASE-RELATED"/>
    <property type="match status" value="1"/>
</dbReference>
<accession>A0A1G4YGY6</accession>
<feature type="compositionally biased region" description="Low complexity" evidence="1">
    <location>
        <begin position="348"/>
        <end position="358"/>
    </location>
</feature>
<feature type="compositionally biased region" description="Basic and acidic residues" evidence="1">
    <location>
        <begin position="359"/>
        <end position="368"/>
    </location>
</feature>
<dbReference type="EMBL" id="FMUH01000004">
    <property type="protein sequence ID" value="SCX52068.1"/>
    <property type="molecule type" value="Genomic_DNA"/>
</dbReference>
<dbReference type="Proteomes" id="UP000198981">
    <property type="component" value="Unassembled WGS sequence"/>
</dbReference>
<dbReference type="RefSeq" id="WP_243469933.1">
    <property type="nucleotide sequence ID" value="NZ_FMUH01000004.1"/>
</dbReference>
<feature type="region of interest" description="Disordered" evidence="1">
    <location>
        <begin position="1"/>
        <end position="48"/>
    </location>
</feature>
<evidence type="ECO:0000313" key="3">
    <source>
        <dbReference type="EMBL" id="SCX52068.1"/>
    </source>
</evidence>
<evidence type="ECO:0000313" key="4">
    <source>
        <dbReference type="Proteomes" id="UP000198981"/>
    </source>
</evidence>
<proteinExistence type="predicted"/>
<dbReference type="STRING" id="1960309.SAMN03159343_2691"/>
<dbReference type="InterPro" id="IPR000073">
    <property type="entry name" value="AB_hydrolase_1"/>
</dbReference>
<evidence type="ECO:0000259" key="2">
    <source>
        <dbReference type="Pfam" id="PF00561"/>
    </source>
</evidence>
<keyword evidence="4" id="KW-1185">Reference proteome</keyword>
<reference evidence="4" key="1">
    <citation type="submission" date="2016-10" db="EMBL/GenBank/DDBJ databases">
        <authorList>
            <person name="Varghese N."/>
            <person name="Submissions S."/>
        </authorList>
    </citation>
    <scope>NUCLEOTIDE SEQUENCE [LARGE SCALE GENOMIC DNA]</scope>
    <source>
        <strain evidence="4">DSM 45722</strain>
    </source>
</reference>
<dbReference type="PRINTS" id="PR00111">
    <property type="entry name" value="ABHYDROLASE"/>
</dbReference>
<dbReference type="InterPro" id="IPR029058">
    <property type="entry name" value="AB_hydrolase_fold"/>
</dbReference>
<evidence type="ECO:0000256" key="1">
    <source>
        <dbReference type="SAM" id="MobiDB-lite"/>
    </source>
</evidence>
<dbReference type="Gene3D" id="3.40.50.1820">
    <property type="entry name" value="alpha/beta hydrolase"/>
    <property type="match status" value="1"/>
</dbReference>
<dbReference type="GO" id="GO:0016787">
    <property type="term" value="F:hydrolase activity"/>
    <property type="evidence" value="ECO:0007669"/>
    <property type="project" value="UniProtKB-KW"/>
</dbReference>
<keyword evidence="3" id="KW-0378">Hydrolase</keyword>
<sequence>MPDVRPAPVTATAPGGVRPAGRSAADLPDLPSPVPAWPGEQVPADGGTVFLRHTPRTGADEGARALYVHGLGGASTNWTDLAALLSGRLEGFAVDLPGFGRSAPPPHGRYSIARHVQAVEAVLADVAARPGPGRDQPVHLLGNSLGGLVSLLVAVRRPDLVATLTLISPAMPVYRVPPAFDRAIALLLVPGVPALAEKRVRLGAPEDRVRMTLEMCFGDPARVPPERLAEAVEEMRLRDGQSWSGRALTRSMRGLMTSYLRVGRANAWRAARSVTAPALVVWGDRDKLVDPRLAPRLATALPDARLQVQAGIGHVAMMEAPEDTARAVLAMLEETGSGLLDGTGATGATGRSDTSSAGPDHDGGPAPA</sequence>
<feature type="region of interest" description="Disordered" evidence="1">
    <location>
        <begin position="339"/>
        <end position="368"/>
    </location>
</feature>
<dbReference type="PANTHER" id="PTHR46438">
    <property type="entry name" value="ALPHA/BETA-HYDROLASES SUPERFAMILY PROTEIN"/>
    <property type="match status" value="1"/>
</dbReference>